<sequence length="85" mass="9760">MVCHYIKKRKPLAYPAQQLQEAVEAVRSKQVTLYRVAEHYGIPKATSFKRIHGLRGMKSSFMGRPPAIPHDVEVKMAEQIKIIEK</sequence>
<protein>
    <recommendedName>
        <fullName evidence="2">HTH psq-type domain-containing protein</fullName>
    </recommendedName>
</protein>
<dbReference type="Proteomes" id="UP000801492">
    <property type="component" value="Unassembled WGS sequence"/>
</dbReference>
<dbReference type="Pfam" id="PF05225">
    <property type="entry name" value="HTH_psq"/>
    <property type="match status" value="1"/>
</dbReference>
<dbReference type="OrthoDB" id="6779659at2759"/>
<dbReference type="GO" id="GO:0003677">
    <property type="term" value="F:DNA binding"/>
    <property type="evidence" value="ECO:0007669"/>
    <property type="project" value="InterPro"/>
</dbReference>
<evidence type="ECO:0000313" key="4">
    <source>
        <dbReference type="Proteomes" id="UP000801492"/>
    </source>
</evidence>
<feature type="domain" description="HTH psq-type" evidence="2">
    <location>
        <begin position="18"/>
        <end position="46"/>
    </location>
</feature>
<dbReference type="AlphaFoldDB" id="A0A8K0G184"/>
<dbReference type="Gene3D" id="1.10.10.60">
    <property type="entry name" value="Homeodomain-like"/>
    <property type="match status" value="1"/>
</dbReference>
<evidence type="ECO:0000313" key="3">
    <source>
        <dbReference type="EMBL" id="KAF2888075.1"/>
    </source>
</evidence>
<dbReference type="EMBL" id="VTPC01080114">
    <property type="protein sequence ID" value="KAF2888075.1"/>
    <property type="molecule type" value="Genomic_DNA"/>
</dbReference>
<dbReference type="GO" id="GO:0005634">
    <property type="term" value="C:nucleus"/>
    <property type="evidence" value="ECO:0007669"/>
    <property type="project" value="UniProtKB-SubCell"/>
</dbReference>
<evidence type="ECO:0000259" key="2">
    <source>
        <dbReference type="Pfam" id="PF05225"/>
    </source>
</evidence>
<proteinExistence type="predicted"/>
<organism evidence="3 4">
    <name type="scientific">Ignelater luminosus</name>
    <name type="common">Cucubano</name>
    <name type="synonym">Pyrophorus luminosus</name>
    <dbReference type="NCBI Taxonomy" id="2038154"/>
    <lineage>
        <taxon>Eukaryota</taxon>
        <taxon>Metazoa</taxon>
        <taxon>Ecdysozoa</taxon>
        <taxon>Arthropoda</taxon>
        <taxon>Hexapoda</taxon>
        <taxon>Insecta</taxon>
        <taxon>Pterygota</taxon>
        <taxon>Neoptera</taxon>
        <taxon>Endopterygota</taxon>
        <taxon>Coleoptera</taxon>
        <taxon>Polyphaga</taxon>
        <taxon>Elateriformia</taxon>
        <taxon>Elateroidea</taxon>
        <taxon>Elateridae</taxon>
        <taxon>Agrypninae</taxon>
        <taxon>Pyrophorini</taxon>
        <taxon>Ignelater</taxon>
    </lineage>
</organism>
<dbReference type="InterPro" id="IPR007889">
    <property type="entry name" value="HTH_Psq"/>
</dbReference>
<gene>
    <name evidence="3" type="ORF">ILUMI_18098</name>
</gene>
<dbReference type="InterPro" id="IPR009057">
    <property type="entry name" value="Homeodomain-like_sf"/>
</dbReference>
<name>A0A8K0G184_IGNLU</name>
<keyword evidence="4" id="KW-1185">Reference proteome</keyword>
<accession>A0A8K0G184</accession>
<comment type="subcellular location">
    <subcellularLocation>
        <location evidence="1">Nucleus</location>
    </subcellularLocation>
</comment>
<evidence type="ECO:0000256" key="1">
    <source>
        <dbReference type="ARBA" id="ARBA00004123"/>
    </source>
</evidence>
<dbReference type="SUPFAM" id="SSF46689">
    <property type="entry name" value="Homeodomain-like"/>
    <property type="match status" value="1"/>
</dbReference>
<comment type="caution">
    <text evidence="3">The sequence shown here is derived from an EMBL/GenBank/DDBJ whole genome shotgun (WGS) entry which is preliminary data.</text>
</comment>
<reference evidence="3" key="1">
    <citation type="submission" date="2019-08" db="EMBL/GenBank/DDBJ databases">
        <title>The genome of the North American firefly Photinus pyralis.</title>
        <authorList>
            <consortium name="Photinus pyralis genome working group"/>
            <person name="Fallon T.R."/>
            <person name="Sander Lower S.E."/>
            <person name="Weng J.-K."/>
        </authorList>
    </citation>
    <scope>NUCLEOTIDE SEQUENCE</scope>
    <source>
        <strain evidence="3">TRF0915ILg1</strain>
        <tissue evidence="3">Whole body</tissue>
    </source>
</reference>